<accession>A0ABM1YRN5</accession>
<dbReference type="RefSeq" id="XP_062704259.1">
    <property type="nucleotide sequence ID" value="XM_062848275.1"/>
</dbReference>
<reference evidence="1" key="2">
    <citation type="submission" date="2025-05" db="UniProtKB">
        <authorList>
            <consortium name="EnsemblMetazoa"/>
        </authorList>
    </citation>
    <scope>IDENTIFICATION</scope>
    <source>
        <strain evidence="1">Foshan</strain>
    </source>
</reference>
<keyword evidence="2" id="KW-1185">Reference proteome</keyword>
<reference evidence="2" key="1">
    <citation type="journal article" date="2015" name="Proc. Natl. Acad. Sci. U.S.A.">
        <title>Genome sequence of the Asian Tiger mosquito, Aedes albopictus, reveals insights into its biology, genetics, and evolution.</title>
        <authorList>
            <person name="Chen X.G."/>
            <person name="Jiang X."/>
            <person name="Gu J."/>
            <person name="Xu M."/>
            <person name="Wu Y."/>
            <person name="Deng Y."/>
            <person name="Zhang C."/>
            <person name="Bonizzoni M."/>
            <person name="Dermauw W."/>
            <person name="Vontas J."/>
            <person name="Armbruster P."/>
            <person name="Huang X."/>
            <person name="Yang Y."/>
            <person name="Zhang H."/>
            <person name="He W."/>
            <person name="Peng H."/>
            <person name="Liu Y."/>
            <person name="Wu K."/>
            <person name="Chen J."/>
            <person name="Lirakis M."/>
            <person name="Topalis P."/>
            <person name="Van Leeuwen T."/>
            <person name="Hall A.B."/>
            <person name="Jiang X."/>
            <person name="Thorpe C."/>
            <person name="Mueller R.L."/>
            <person name="Sun C."/>
            <person name="Waterhouse R.M."/>
            <person name="Yan G."/>
            <person name="Tu Z.J."/>
            <person name="Fang X."/>
            <person name="James A.A."/>
        </authorList>
    </citation>
    <scope>NUCLEOTIDE SEQUENCE [LARGE SCALE GENOMIC DNA]</scope>
    <source>
        <strain evidence="2">Foshan</strain>
    </source>
</reference>
<evidence type="ECO:0000313" key="1">
    <source>
        <dbReference type="EnsemblMetazoa" id="AALFPA23_011553.P16395"/>
    </source>
</evidence>
<evidence type="ECO:0000313" key="2">
    <source>
        <dbReference type="Proteomes" id="UP000069940"/>
    </source>
</evidence>
<proteinExistence type="predicted"/>
<name>A0ABM1YRN5_AEDAL</name>
<dbReference type="EnsemblMetazoa" id="AALFPA23_011553.R16395">
    <property type="protein sequence ID" value="AALFPA23_011553.P16395"/>
    <property type="gene ID" value="AALFPA23_011553"/>
</dbReference>
<dbReference type="Proteomes" id="UP000069940">
    <property type="component" value="Unassembled WGS sequence"/>
</dbReference>
<dbReference type="GeneID" id="109420954"/>
<protein>
    <submittedName>
        <fullName evidence="1">Uncharacterized protein</fullName>
    </submittedName>
</protein>
<organism evidence="1 2">
    <name type="scientific">Aedes albopictus</name>
    <name type="common">Asian tiger mosquito</name>
    <name type="synonym">Stegomyia albopicta</name>
    <dbReference type="NCBI Taxonomy" id="7160"/>
    <lineage>
        <taxon>Eukaryota</taxon>
        <taxon>Metazoa</taxon>
        <taxon>Ecdysozoa</taxon>
        <taxon>Arthropoda</taxon>
        <taxon>Hexapoda</taxon>
        <taxon>Insecta</taxon>
        <taxon>Pterygota</taxon>
        <taxon>Neoptera</taxon>
        <taxon>Endopterygota</taxon>
        <taxon>Diptera</taxon>
        <taxon>Nematocera</taxon>
        <taxon>Culicoidea</taxon>
        <taxon>Culicidae</taxon>
        <taxon>Culicinae</taxon>
        <taxon>Aedini</taxon>
        <taxon>Aedes</taxon>
        <taxon>Stegomyia</taxon>
    </lineage>
</organism>
<sequence>MPYTGTWAPANLTLNKLEDKQLERTIVVDNRVSKQMYEMRVPARYRRSPENDPHVDVPNRTAGVLLEQSTRLHILPHGKLSDEPWQEGRQSLPAAQFLLSHADDTLRYFATMTQRRSTWRSDESSCTGCRLRTPAHPKAI</sequence>